<protein>
    <recommendedName>
        <fullName evidence="2">2EXR domain-containing protein</fullName>
    </recommendedName>
</protein>
<dbReference type="Pfam" id="PF20150">
    <property type="entry name" value="2EXR"/>
    <property type="match status" value="1"/>
</dbReference>
<organism evidence="3 4">
    <name type="scientific">Phialocephala subalpina</name>
    <dbReference type="NCBI Taxonomy" id="576137"/>
    <lineage>
        <taxon>Eukaryota</taxon>
        <taxon>Fungi</taxon>
        <taxon>Dikarya</taxon>
        <taxon>Ascomycota</taxon>
        <taxon>Pezizomycotina</taxon>
        <taxon>Leotiomycetes</taxon>
        <taxon>Helotiales</taxon>
        <taxon>Mollisiaceae</taxon>
        <taxon>Phialocephala</taxon>
        <taxon>Phialocephala fortinii species complex</taxon>
    </lineage>
</organism>
<evidence type="ECO:0000313" key="4">
    <source>
        <dbReference type="Proteomes" id="UP000184330"/>
    </source>
</evidence>
<name>A0A1L7WSD4_9HELO</name>
<keyword evidence="4" id="KW-1185">Reference proteome</keyword>
<gene>
    <name evidence="3" type="ORF">PAC_05553</name>
</gene>
<evidence type="ECO:0000259" key="2">
    <source>
        <dbReference type="Pfam" id="PF20150"/>
    </source>
</evidence>
<dbReference type="AlphaFoldDB" id="A0A1L7WSD4"/>
<feature type="domain" description="2EXR" evidence="2">
    <location>
        <begin position="10"/>
        <end position="66"/>
    </location>
</feature>
<dbReference type="OrthoDB" id="3540486at2759"/>
<feature type="compositionally biased region" description="Acidic residues" evidence="1">
    <location>
        <begin position="316"/>
        <end position="346"/>
    </location>
</feature>
<reference evidence="3 4" key="1">
    <citation type="submission" date="2016-03" db="EMBL/GenBank/DDBJ databases">
        <authorList>
            <person name="Ploux O."/>
        </authorList>
    </citation>
    <scope>NUCLEOTIDE SEQUENCE [LARGE SCALE GENOMIC DNA]</scope>
    <source>
        <strain evidence="3 4">UAMH 11012</strain>
    </source>
</reference>
<evidence type="ECO:0000256" key="1">
    <source>
        <dbReference type="SAM" id="MobiDB-lite"/>
    </source>
</evidence>
<dbReference type="Proteomes" id="UP000184330">
    <property type="component" value="Unassembled WGS sequence"/>
</dbReference>
<feature type="region of interest" description="Disordered" evidence="1">
    <location>
        <begin position="312"/>
        <end position="360"/>
    </location>
</feature>
<dbReference type="InterPro" id="IPR045518">
    <property type="entry name" value="2EXR"/>
</dbReference>
<evidence type="ECO:0000313" key="3">
    <source>
        <dbReference type="EMBL" id="CZR55665.1"/>
    </source>
</evidence>
<sequence length="360" mass="42200">MATEPSLQKFEQFSRLPDELKCQVWSYASRRRILQVYYDTSMVCWRVCQDSWKPDPVSQVNLRARQGYVSFLDLAVHPQRDNILISDPKFAYRPLQKALLETENMQRLEYISFSGVVWQGLRHTHHSFPTASISPVEILQKFSALKDFTLAIIDEDDVELETSSYGYTGEWTEEKSDEWNGDMIGWDSDEEEQLQQVARKRVAMSRDLLNRLGNEPVEQQQEPEESSELPQAAKAENFLRGLEERQLGMFIEQGYTRRKGILRWQTWDPEGHLGLFEKSLFEDDIRLVFWREKKVNPEWKPPKIHIRELEVGEMPFGDEGDTEWEKSDAEDEEVDLHDYEDDEYDADTNNGTSDDESLVQ</sequence>
<accession>A0A1L7WSD4</accession>
<proteinExistence type="predicted"/>
<dbReference type="EMBL" id="FJOG01000006">
    <property type="protein sequence ID" value="CZR55665.1"/>
    <property type="molecule type" value="Genomic_DNA"/>
</dbReference>